<name>A0AA39HM88_9BILA</name>
<proteinExistence type="inferred from homology"/>
<dbReference type="InterPro" id="IPR001461">
    <property type="entry name" value="Aspartic_peptidase_A1"/>
</dbReference>
<dbReference type="InterPro" id="IPR001969">
    <property type="entry name" value="Aspartic_peptidase_AS"/>
</dbReference>
<dbReference type="AlphaFoldDB" id="A0AA39HM88"/>
<keyword evidence="4 7" id="KW-0378">Hydrolase</keyword>
<keyword evidence="2 7" id="KW-0645">Protease</keyword>
<protein>
    <recommendedName>
        <fullName evidence="9">Peptidase A1 domain-containing protein</fullName>
    </recommendedName>
</protein>
<reference evidence="10" key="1">
    <citation type="submission" date="2023-06" db="EMBL/GenBank/DDBJ databases">
        <title>Genomic analysis of the entomopathogenic nematode Steinernema hermaphroditum.</title>
        <authorList>
            <person name="Schwarz E.M."/>
            <person name="Heppert J.K."/>
            <person name="Baniya A."/>
            <person name="Schwartz H.T."/>
            <person name="Tan C.-H."/>
            <person name="Antoshechkin I."/>
            <person name="Sternberg P.W."/>
            <person name="Goodrich-Blair H."/>
            <person name="Dillman A.R."/>
        </authorList>
    </citation>
    <scope>NUCLEOTIDE SEQUENCE</scope>
    <source>
        <strain evidence="10">PS9179</strain>
        <tissue evidence="10">Whole animal</tissue>
    </source>
</reference>
<evidence type="ECO:0000256" key="6">
    <source>
        <dbReference type="PIRSR" id="PIRSR601461-2"/>
    </source>
</evidence>
<evidence type="ECO:0000313" key="10">
    <source>
        <dbReference type="EMBL" id="KAK0407323.1"/>
    </source>
</evidence>
<evidence type="ECO:0000256" key="5">
    <source>
        <dbReference type="PIRSR" id="PIRSR601461-1"/>
    </source>
</evidence>
<evidence type="ECO:0000259" key="9">
    <source>
        <dbReference type="PROSITE" id="PS51767"/>
    </source>
</evidence>
<feature type="region of interest" description="Disordered" evidence="8">
    <location>
        <begin position="27"/>
        <end position="51"/>
    </location>
</feature>
<sequence>MLLLLFLLPLVFSEVVRIPVVRAPKKASSHRTVSSRTQQSNDAASASKKQQTVQDYKDFEYLGNITVGTPPQSFQVVLDTGSANVWIPDATCKFLHAGQCSSKHVFEQQKSSTYAPLPGRTFQITYGTGAATGILGSDTLCFGNSQLCVANQTFGQATDIGTFFEGNPLDGILGLGFQSLAVDGVKPPFIRAVESGLLKEPIFTVYLEHHEGNVDARGGVFTYGGLDDENCGPVIAYENLSSATYWQFTIRGIQVGKLYNSSTHYEVISDTGTSMIGGPKKEIDLIMKAMNITNFDAFQGLYTVECSRAASLPDVEFRIGDRLYGVAAKNYIVRDGSVCYVLVAPIEVTEGPQWILGDPFIRQFCNVHDVAKKRIGFAPSKQNP</sequence>
<feature type="compositionally biased region" description="Polar residues" evidence="8">
    <location>
        <begin position="30"/>
        <end position="51"/>
    </location>
</feature>
<accession>A0AA39HM88</accession>
<comment type="similarity">
    <text evidence="1 7">Belongs to the peptidase A1 family.</text>
</comment>
<dbReference type="Gene3D" id="2.40.70.10">
    <property type="entry name" value="Acid Proteases"/>
    <property type="match status" value="2"/>
</dbReference>
<dbReference type="InterPro" id="IPR033121">
    <property type="entry name" value="PEPTIDASE_A1"/>
</dbReference>
<evidence type="ECO:0000256" key="3">
    <source>
        <dbReference type="ARBA" id="ARBA00022750"/>
    </source>
</evidence>
<evidence type="ECO:0000256" key="1">
    <source>
        <dbReference type="ARBA" id="ARBA00007447"/>
    </source>
</evidence>
<dbReference type="PANTHER" id="PTHR47966">
    <property type="entry name" value="BETA-SITE APP-CLEAVING ENZYME, ISOFORM A-RELATED"/>
    <property type="match status" value="1"/>
</dbReference>
<feature type="disulfide bond" evidence="6">
    <location>
        <begin position="92"/>
        <end position="100"/>
    </location>
</feature>
<dbReference type="GO" id="GO:0005764">
    <property type="term" value="C:lysosome"/>
    <property type="evidence" value="ECO:0007669"/>
    <property type="project" value="TreeGrafter"/>
</dbReference>
<evidence type="ECO:0000256" key="2">
    <source>
        <dbReference type="ARBA" id="ARBA00022670"/>
    </source>
</evidence>
<feature type="active site" evidence="5">
    <location>
        <position position="79"/>
    </location>
</feature>
<dbReference type="GO" id="GO:0006508">
    <property type="term" value="P:proteolysis"/>
    <property type="evidence" value="ECO:0007669"/>
    <property type="project" value="UniProtKB-KW"/>
</dbReference>
<dbReference type="PROSITE" id="PS51767">
    <property type="entry name" value="PEPTIDASE_A1"/>
    <property type="match status" value="1"/>
</dbReference>
<feature type="domain" description="Peptidase A1" evidence="9">
    <location>
        <begin position="61"/>
        <end position="378"/>
    </location>
</feature>
<evidence type="ECO:0000256" key="4">
    <source>
        <dbReference type="ARBA" id="ARBA00022801"/>
    </source>
</evidence>
<dbReference type="PANTHER" id="PTHR47966:SF44">
    <property type="entry name" value="PEPTIDASE A1 DOMAIN-CONTAINING PROTEIN"/>
    <property type="match status" value="1"/>
</dbReference>
<dbReference type="InterPro" id="IPR034164">
    <property type="entry name" value="Pepsin-like_dom"/>
</dbReference>
<dbReference type="SUPFAM" id="SSF50630">
    <property type="entry name" value="Acid proteases"/>
    <property type="match status" value="1"/>
</dbReference>
<dbReference type="PROSITE" id="PS00141">
    <property type="entry name" value="ASP_PROTEASE"/>
    <property type="match status" value="1"/>
</dbReference>
<evidence type="ECO:0000313" key="11">
    <source>
        <dbReference type="Proteomes" id="UP001175271"/>
    </source>
</evidence>
<feature type="active site" evidence="5">
    <location>
        <position position="270"/>
    </location>
</feature>
<organism evidence="10 11">
    <name type="scientific">Steinernema hermaphroditum</name>
    <dbReference type="NCBI Taxonomy" id="289476"/>
    <lineage>
        <taxon>Eukaryota</taxon>
        <taxon>Metazoa</taxon>
        <taxon>Ecdysozoa</taxon>
        <taxon>Nematoda</taxon>
        <taxon>Chromadorea</taxon>
        <taxon>Rhabditida</taxon>
        <taxon>Tylenchina</taxon>
        <taxon>Panagrolaimomorpha</taxon>
        <taxon>Strongyloidoidea</taxon>
        <taxon>Steinernematidae</taxon>
        <taxon>Steinernema</taxon>
    </lineage>
</organism>
<keyword evidence="11" id="KW-1185">Reference proteome</keyword>
<evidence type="ECO:0000256" key="8">
    <source>
        <dbReference type="SAM" id="MobiDB-lite"/>
    </source>
</evidence>
<keyword evidence="6" id="KW-1015">Disulfide bond</keyword>
<dbReference type="Pfam" id="PF00026">
    <property type="entry name" value="Asp"/>
    <property type="match status" value="1"/>
</dbReference>
<dbReference type="FunFam" id="2.40.70.10:FF:000115">
    <property type="entry name" value="Lysosomal aspartic protease"/>
    <property type="match status" value="1"/>
</dbReference>
<dbReference type="Proteomes" id="UP001175271">
    <property type="component" value="Unassembled WGS sequence"/>
</dbReference>
<dbReference type="InterPro" id="IPR021109">
    <property type="entry name" value="Peptidase_aspartic_dom_sf"/>
</dbReference>
<comment type="caution">
    <text evidence="10">The sequence shown here is derived from an EMBL/GenBank/DDBJ whole genome shotgun (WGS) entry which is preliminary data.</text>
</comment>
<feature type="disulfide bond" evidence="6">
    <location>
        <begin position="306"/>
        <end position="339"/>
    </location>
</feature>
<dbReference type="GO" id="GO:0004190">
    <property type="term" value="F:aspartic-type endopeptidase activity"/>
    <property type="evidence" value="ECO:0007669"/>
    <property type="project" value="UniProtKB-KW"/>
</dbReference>
<keyword evidence="3 7" id="KW-0064">Aspartyl protease</keyword>
<gene>
    <name evidence="10" type="ORF">QR680_019135</name>
</gene>
<dbReference type="CDD" id="cd05471">
    <property type="entry name" value="pepsin_like"/>
    <property type="match status" value="1"/>
</dbReference>
<dbReference type="EMBL" id="JAUCMV010000004">
    <property type="protein sequence ID" value="KAK0407323.1"/>
    <property type="molecule type" value="Genomic_DNA"/>
</dbReference>
<dbReference type="PRINTS" id="PR00792">
    <property type="entry name" value="PEPSIN"/>
</dbReference>
<evidence type="ECO:0000256" key="7">
    <source>
        <dbReference type="RuleBase" id="RU000454"/>
    </source>
</evidence>